<evidence type="ECO:0000256" key="9">
    <source>
        <dbReference type="ARBA" id="ARBA00023012"/>
    </source>
</evidence>
<dbReference type="RefSeq" id="WP_209736803.1">
    <property type="nucleotide sequence ID" value="NZ_CP072611.1"/>
</dbReference>
<keyword evidence="6 11" id="KW-0812">Transmembrane</keyword>
<keyword evidence="14" id="KW-0547">Nucleotide-binding</keyword>
<dbReference type="PROSITE" id="PS50885">
    <property type="entry name" value="HAMP"/>
    <property type="match status" value="1"/>
</dbReference>
<evidence type="ECO:0000313" key="15">
    <source>
        <dbReference type="Proteomes" id="UP001597371"/>
    </source>
</evidence>
<evidence type="ECO:0000256" key="10">
    <source>
        <dbReference type="ARBA" id="ARBA00023136"/>
    </source>
</evidence>
<evidence type="ECO:0000256" key="11">
    <source>
        <dbReference type="SAM" id="Phobius"/>
    </source>
</evidence>
<evidence type="ECO:0000313" key="14">
    <source>
        <dbReference type="EMBL" id="MFD2237057.1"/>
    </source>
</evidence>
<dbReference type="PANTHER" id="PTHR45436:SF5">
    <property type="entry name" value="SENSOR HISTIDINE KINASE TRCS"/>
    <property type="match status" value="1"/>
</dbReference>
<keyword evidence="15" id="KW-1185">Reference proteome</keyword>
<dbReference type="InterPro" id="IPR036890">
    <property type="entry name" value="HATPase_C_sf"/>
</dbReference>
<keyword evidence="14" id="KW-0067">ATP-binding</keyword>
<dbReference type="SUPFAM" id="SSF55874">
    <property type="entry name" value="ATPase domain of HSP90 chaperone/DNA topoisomerase II/histidine kinase"/>
    <property type="match status" value="1"/>
</dbReference>
<evidence type="ECO:0000256" key="1">
    <source>
        <dbReference type="ARBA" id="ARBA00000085"/>
    </source>
</evidence>
<feature type="domain" description="Histidine kinase" evidence="12">
    <location>
        <begin position="256"/>
        <end position="456"/>
    </location>
</feature>
<dbReference type="PRINTS" id="PR00344">
    <property type="entry name" value="BCTRLSENSOR"/>
</dbReference>
<dbReference type="PROSITE" id="PS50109">
    <property type="entry name" value="HIS_KIN"/>
    <property type="match status" value="1"/>
</dbReference>
<dbReference type="InterPro" id="IPR003660">
    <property type="entry name" value="HAMP_dom"/>
</dbReference>
<protein>
    <recommendedName>
        <fullName evidence="3">histidine kinase</fullName>
        <ecNumber evidence="3">2.7.13.3</ecNumber>
    </recommendedName>
</protein>
<feature type="transmembrane region" description="Helical" evidence="11">
    <location>
        <begin position="12"/>
        <end position="37"/>
    </location>
</feature>
<reference evidence="15" key="1">
    <citation type="journal article" date="2019" name="Int. J. Syst. Evol. Microbiol.">
        <title>The Global Catalogue of Microorganisms (GCM) 10K type strain sequencing project: providing services to taxonomists for standard genome sequencing and annotation.</title>
        <authorList>
            <consortium name="The Broad Institute Genomics Platform"/>
            <consortium name="The Broad Institute Genome Sequencing Center for Infectious Disease"/>
            <person name="Wu L."/>
            <person name="Ma J."/>
        </authorList>
    </citation>
    <scope>NUCLEOTIDE SEQUENCE [LARGE SCALE GENOMIC DNA]</scope>
    <source>
        <strain evidence="15">ZS-35-S2</strain>
    </source>
</reference>
<evidence type="ECO:0000256" key="8">
    <source>
        <dbReference type="ARBA" id="ARBA00022989"/>
    </source>
</evidence>
<accession>A0ABW5CK83</accession>
<dbReference type="Pfam" id="PF02518">
    <property type="entry name" value="HATPase_c"/>
    <property type="match status" value="1"/>
</dbReference>
<dbReference type="EC" id="2.7.13.3" evidence="3"/>
<comment type="subcellular location">
    <subcellularLocation>
        <location evidence="2">Membrane</location>
    </subcellularLocation>
</comment>
<dbReference type="InterPro" id="IPR003594">
    <property type="entry name" value="HATPase_dom"/>
</dbReference>
<evidence type="ECO:0000256" key="5">
    <source>
        <dbReference type="ARBA" id="ARBA00022679"/>
    </source>
</evidence>
<evidence type="ECO:0000256" key="7">
    <source>
        <dbReference type="ARBA" id="ARBA00022777"/>
    </source>
</evidence>
<sequence length="461" mass="49614">MALRRAADSLAVRVVFFSSLWVVAAFLVIGGLVSSIYEATAVSGLRSVVRAHLYSLVNSVSVDEDGRLAGAPDLGDLDYSRPLSGWYWEVIPVGEGTSGRLSSFSLGPAQVEAVSPEDVPFDIQYQRSYAAEGLDGERLHVEEAEIVLDPGDHVARFRVMGNASLVDADVASFNRRLALYFGLFGLGSIFVNAMAILYGLRPLKRVRRALGEVRAGRAERLVGPFPTEIRPLATEMNALIDNNRRVVERARTQVGNLAHSLKTPIAVLTNEAGAIGGDKGRLVGAEAERMRVQVQHYLDRARLAALGEGSIARTPVSPSLERLAKVIGRLNPGLDLEVKMVAADLVFAGEREDFEELAGNLLDNAAKWGRGRIMVSAAPLGEGRLRLTVEDDGPGLSQEQIAEATQRGRRLDEAKPGSGLGLSIVSDTIAQYRGEFRLARSVLGGLKAEADLPRAGDENIS</sequence>
<dbReference type="Gene3D" id="1.10.287.130">
    <property type="match status" value="1"/>
</dbReference>
<proteinExistence type="predicted"/>
<evidence type="ECO:0000256" key="4">
    <source>
        <dbReference type="ARBA" id="ARBA00022553"/>
    </source>
</evidence>
<evidence type="ECO:0000259" key="12">
    <source>
        <dbReference type="PROSITE" id="PS50109"/>
    </source>
</evidence>
<feature type="domain" description="HAMP" evidence="13">
    <location>
        <begin position="197"/>
        <end position="248"/>
    </location>
</feature>
<comment type="caution">
    <text evidence="14">The sequence shown here is derived from an EMBL/GenBank/DDBJ whole genome shotgun (WGS) entry which is preliminary data.</text>
</comment>
<dbReference type="EMBL" id="JBHUIJ010000006">
    <property type="protein sequence ID" value="MFD2237057.1"/>
    <property type="molecule type" value="Genomic_DNA"/>
</dbReference>
<organism evidence="14 15">
    <name type="scientific">Aureimonas populi</name>
    <dbReference type="NCBI Taxonomy" id="1701758"/>
    <lineage>
        <taxon>Bacteria</taxon>
        <taxon>Pseudomonadati</taxon>
        <taxon>Pseudomonadota</taxon>
        <taxon>Alphaproteobacteria</taxon>
        <taxon>Hyphomicrobiales</taxon>
        <taxon>Aurantimonadaceae</taxon>
        <taxon>Aureimonas</taxon>
    </lineage>
</organism>
<dbReference type="SMART" id="SM00387">
    <property type="entry name" value="HATPase_c"/>
    <property type="match status" value="1"/>
</dbReference>
<evidence type="ECO:0000256" key="2">
    <source>
        <dbReference type="ARBA" id="ARBA00004370"/>
    </source>
</evidence>
<evidence type="ECO:0000259" key="13">
    <source>
        <dbReference type="PROSITE" id="PS50885"/>
    </source>
</evidence>
<gene>
    <name evidence="14" type="ORF">ACFSKQ_06190</name>
</gene>
<dbReference type="GO" id="GO:0005524">
    <property type="term" value="F:ATP binding"/>
    <property type="evidence" value="ECO:0007669"/>
    <property type="project" value="UniProtKB-KW"/>
</dbReference>
<dbReference type="InterPro" id="IPR004358">
    <property type="entry name" value="Sig_transdc_His_kin-like_C"/>
</dbReference>
<keyword evidence="5" id="KW-0808">Transferase</keyword>
<feature type="transmembrane region" description="Helical" evidence="11">
    <location>
        <begin position="177"/>
        <end position="200"/>
    </location>
</feature>
<name>A0ABW5CK83_9HYPH</name>
<dbReference type="Proteomes" id="UP001597371">
    <property type="component" value="Unassembled WGS sequence"/>
</dbReference>
<keyword evidence="4" id="KW-0597">Phosphoprotein</keyword>
<dbReference type="Gene3D" id="3.30.565.10">
    <property type="entry name" value="Histidine kinase-like ATPase, C-terminal domain"/>
    <property type="match status" value="1"/>
</dbReference>
<evidence type="ECO:0000256" key="6">
    <source>
        <dbReference type="ARBA" id="ARBA00022692"/>
    </source>
</evidence>
<keyword evidence="7" id="KW-0418">Kinase</keyword>
<dbReference type="PANTHER" id="PTHR45436">
    <property type="entry name" value="SENSOR HISTIDINE KINASE YKOH"/>
    <property type="match status" value="1"/>
</dbReference>
<keyword evidence="8 11" id="KW-1133">Transmembrane helix</keyword>
<evidence type="ECO:0000256" key="3">
    <source>
        <dbReference type="ARBA" id="ARBA00012438"/>
    </source>
</evidence>
<keyword evidence="10 11" id="KW-0472">Membrane</keyword>
<comment type="catalytic activity">
    <reaction evidence="1">
        <text>ATP + protein L-histidine = ADP + protein N-phospho-L-histidine.</text>
        <dbReference type="EC" id="2.7.13.3"/>
    </reaction>
</comment>
<dbReference type="InterPro" id="IPR050428">
    <property type="entry name" value="TCS_sensor_his_kinase"/>
</dbReference>
<keyword evidence="9" id="KW-0902">Two-component regulatory system</keyword>
<dbReference type="InterPro" id="IPR005467">
    <property type="entry name" value="His_kinase_dom"/>
</dbReference>